<dbReference type="PROSITE" id="PS50110">
    <property type="entry name" value="RESPONSE_REGULATORY"/>
    <property type="match status" value="1"/>
</dbReference>
<evidence type="ECO:0000256" key="2">
    <source>
        <dbReference type="ARBA" id="ARBA00023125"/>
    </source>
</evidence>
<dbReference type="Pfam" id="PF00196">
    <property type="entry name" value="GerE"/>
    <property type="match status" value="1"/>
</dbReference>
<dbReference type="PROSITE" id="PS50043">
    <property type="entry name" value="HTH_LUXR_2"/>
    <property type="match status" value="1"/>
</dbReference>
<feature type="domain" description="HTH luxR-type" evidence="5">
    <location>
        <begin position="151"/>
        <end position="216"/>
    </location>
</feature>
<dbReference type="InterPro" id="IPR011006">
    <property type="entry name" value="CheY-like_superfamily"/>
</dbReference>
<dbReference type="PANTHER" id="PTHR44688">
    <property type="entry name" value="DNA-BINDING TRANSCRIPTIONAL ACTIVATOR DEVR_DOSR"/>
    <property type="match status" value="1"/>
</dbReference>
<keyword evidence="3" id="KW-0804">Transcription</keyword>
<keyword evidence="2" id="KW-0238">DNA-binding</keyword>
<dbReference type="InterPro" id="IPR036388">
    <property type="entry name" value="WH-like_DNA-bd_sf"/>
</dbReference>
<keyword evidence="8" id="KW-1185">Reference proteome</keyword>
<evidence type="ECO:0000256" key="3">
    <source>
        <dbReference type="ARBA" id="ARBA00023163"/>
    </source>
</evidence>
<evidence type="ECO:0000313" key="7">
    <source>
        <dbReference type="EMBL" id="TDG20917.1"/>
    </source>
</evidence>
<dbReference type="PRINTS" id="PR00038">
    <property type="entry name" value="HTHLUXR"/>
</dbReference>
<keyword evidence="1" id="KW-0805">Transcription regulation</keyword>
<evidence type="ECO:0000256" key="1">
    <source>
        <dbReference type="ARBA" id="ARBA00023015"/>
    </source>
</evidence>
<dbReference type="SMART" id="SM00421">
    <property type="entry name" value="HTH_LUXR"/>
    <property type="match status" value="1"/>
</dbReference>
<gene>
    <name evidence="7" type="ORF">EYW47_23660</name>
</gene>
<dbReference type="OrthoDB" id="9802186at2"/>
<dbReference type="InterPro" id="IPR000792">
    <property type="entry name" value="Tscrpt_reg_LuxR_C"/>
</dbReference>
<evidence type="ECO:0000259" key="6">
    <source>
        <dbReference type="PROSITE" id="PS50110"/>
    </source>
</evidence>
<dbReference type="InterPro" id="IPR016032">
    <property type="entry name" value="Sig_transdc_resp-reg_C-effctor"/>
</dbReference>
<feature type="modified residue" description="4-aspartylphosphate" evidence="4">
    <location>
        <position position="70"/>
    </location>
</feature>
<dbReference type="EMBL" id="SMRP01000013">
    <property type="protein sequence ID" value="TDG20917.1"/>
    <property type="molecule type" value="Genomic_DNA"/>
</dbReference>
<dbReference type="SMART" id="SM00448">
    <property type="entry name" value="REC"/>
    <property type="match status" value="1"/>
</dbReference>
<dbReference type="RefSeq" id="WP_133197267.1">
    <property type="nucleotide sequence ID" value="NZ_JBHUCW010000002.1"/>
</dbReference>
<evidence type="ECO:0000259" key="5">
    <source>
        <dbReference type="PROSITE" id="PS50043"/>
    </source>
</evidence>
<accession>A0A4R5M537</accession>
<dbReference type="SUPFAM" id="SSF52172">
    <property type="entry name" value="CheY-like"/>
    <property type="match status" value="1"/>
</dbReference>
<reference evidence="7 8" key="1">
    <citation type="submission" date="2019-03" db="EMBL/GenBank/DDBJ databases">
        <title>Paraburkholderia sp. 4M-K11, isolated from subtropical forest soil.</title>
        <authorList>
            <person name="Gao Z.-H."/>
            <person name="Qiu L.-H."/>
        </authorList>
    </citation>
    <scope>NUCLEOTIDE SEQUENCE [LARGE SCALE GENOMIC DNA]</scope>
    <source>
        <strain evidence="7 8">4M-K11</strain>
    </source>
</reference>
<proteinExistence type="predicted"/>
<keyword evidence="4" id="KW-0597">Phosphoprotein</keyword>
<dbReference type="CDD" id="cd06170">
    <property type="entry name" value="LuxR_C_like"/>
    <property type="match status" value="1"/>
</dbReference>
<feature type="domain" description="Response regulatory" evidence="6">
    <location>
        <begin position="21"/>
        <end position="135"/>
    </location>
</feature>
<organism evidence="7 8">
    <name type="scientific">Paraburkholderia silviterrae</name>
    <dbReference type="NCBI Taxonomy" id="2528715"/>
    <lineage>
        <taxon>Bacteria</taxon>
        <taxon>Pseudomonadati</taxon>
        <taxon>Pseudomonadota</taxon>
        <taxon>Betaproteobacteria</taxon>
        <taxon>Burkholderiales</taxon>
        <taxon>Burkholderiaceae</taxon>
        <taxon>Paraburkholderia</taxon>
    </lineage>
</organism>
<comment type="caution">
    <text evidence="7">The sequence shown here is derived from an EMBL/GenBank/DDBJ whole genome shotgun (WGS) entry which is preliminary data.</text>
</comment>
<dbReference type="Gene3D" id="3.40.50.2300">
    <property type="match status" value="1"/>
</dbReference>
<name>A0A4R5M537_9BURK</name>
<protein>
    <submittedName>
        <fullName evidence="7">Response regulator transcription factor</fullName>
    </submittedName>
</protein>
<evidence type="ECO:0000256" key="4">
    <source>
        <dbReference type="PROSITE-ProRule" id="PRU00169"/>
    </source>
</evidence>
<dbReference type="InterPro" id="IPR001789">
    <property type="entry name" value="Sig_transdc_resp-reg_receiver"/>
</dbReference>
<dbReference type="GO" id="GO:0006355">
    <property type="term" value="P:regulation of DNA-templated transcription"/>
    <property type="evidence" value="ECO:0007669"/>
    <property type="project" value="InterPro"/>
</dbReference>
<dbReference type="Pfam" id="PF00072">
    <property type="entry name" value="Response_reg"/>
    <property type="match status" value="1"/>
</dbReference>
<dbReference type="Proteomes" id="UP000295722">
    <property type="component" value="Unassembled WGS sequence"/>
</dbReference>
<dbReference type="GO" id="GO:0003677">
    <property type="term" value="F:DNA binding"/>
    <property type="evidence" value="ECO:0007669"/>
    <property type="project" value="UniProtKB-KW"/>
</dbReference>
<dbReference type="AlphaFoldDB" id="A0A4R5M537"/>
<dbReference type="SUPFAM" id="SSF46894">
    <property type="entry name" value="C-terminal effector domain of the bipartite response regulators"/>
    <property type="match status" value="1"/>
</dbReference>
<dbReference type="GO" id="GO:0000160">
    <property type="term" value="P:phosphorelay signal transduction system"/>
    <property type="evidence" value="ECO:0007669"/>
    <property type="project" value="InterPro"/>
</dbReference>
<evidence type="ECO:0000313" key="8">
    <source>
        <dbReference type="Proteomes" id="UP000295722"/>
    </source>
</evidence>
<dbReference type="PANTHER" id="PTHR44688:SF16">
    <property type="entry name" value="DNA-BINDING TRANSCRIPTIONAL ACTIVATOR DEVR_DOSR"/>
    <property type="match status" value="1"/>
</dbReference>
<sequence>MNGASPSHPANGSQPGEGASIVYVVDDDELLRRSLGSLLRSEGLRVEAFASPREFLAFARPEIPSCLVLDVRLRGESGLAFQEEAARVGLSIPILFMTGYGDVQMSVKAMKRGAVDFLTKPYREEDMVDAVTEALRADAKRLDAQRSLAGLRSAYALLTAREREVMEFVITGMMNKQIAADLNIHEITVKVHRAQVMRKMQARTLPDLVRQAEALGIKPHGA</sequence>
<dbReference type="Gene3D" id="1.10.10.10">
    <property type="entry name" value="Winged helix-like DNA-binding domain superfamily/Winged helix DNA-binding domain"/>
    <property type="match status" value="1"/>
</dbReference>